<dbReference type="PANTHER" id="PTHR44068:SF11">
    <property type="entry name" value="GERANYL DIPHOSPHATE 2-C-METHYLTRANSFERASE"/>
    <property type="match status" value="1"/>
</dbReference>
<proteinExistence type="predicted"/>
<sequence length="271" mass="30250">MSKKVQMPSENREISKTPGHWVLAQLGKRVLRPGGKELTQKMLAGLNITSTDSVVEFAPGMGYTARLCLQQSPKHYTAIEQNEQAAEIVRSYLDGINQQCQIGNAQNTGLESNTASVVYGEAMLTMQSDARKSEIIAEAARILSAGGRYGIHELCVTPDEIDDTKKRTIQKEITETIQHPAKPITPQEWKQLMENNGFEIEYEAVSPMHLLEPKRMIDDEGLLGFLTIAKNILTKPAARKRVLGMRRVFRKHHTNLSAITLVAKKKETNDV</sequence>
<keyword evidence="2" id="KW-0489">Methyltransferase</keyword>
<dbReference type="PANTHER" id="PTHR44068">
    <property type="entry name" value="ZGC:194242"/>
    <property type="match status" value="1"/>
</dbReference>
<dbReference type="Pfam" id="PF13649">
    <property type="entry name" value="Methyltransf_25"/>
    <property type="match status" value="1"/>
</dbReference>
<evidence type="ECO:0000313" key="2">
    <source>
        <dbReference type="EMBL" id="PSW17252.1"/>
    </source>
</evidence>
<dbReference type="GO" id="GO:0032259">
    <property type="term" value="P:methylation"/>
    <property type="evidence" value="ECO:0007669"/>
    <property type="project" value="UniProtKB-KW"/>
</dbReference>
<dbReference type="Gene3D" id="3.40.50.150">
    <property type="entry name" value="Vaccinia Virus protein VP39"/>
    <property type="match status" value="1"/>
</dbReference>
<feature type="domain" description="Methyltransferase" evidence="1">
    <location>
        <begin position="54"/>
        <end position="147"/>
    </location>
</feature>
<gene>
    <name evidence="2" type="ORF">C9I98_19820</name>
</gene>
<protein>
    <submittedName>
        <fullName evidence="2">Class I SAM-dependent methyltransferase</fullName>
    </submittedName>
</protein>
<keyword evidence="2" id="KW-0808">Transferase</keyword>
<dbReference type="RefSeq" id="WP_036824871.1">
    <property type="nucleotide sequence ID" value="NZ_JGVO01000580.1"/>
</dbReference>
<dbReference type="InterPro" id="IPR041698">
    <property type="entry name" value="Methyltransf_25"/>
</dbReference>
<organism evidence="2 3">
    <name type="scientific">Photobacterium sanctipauli</name>
    <dbReference type="NCBI Taxonomy" id="1342794"/>
    <lineage>
        <taxon>Bacteria</taxon>
        <taxon>Pseudomonadati</taxon>
        <taxon>Pseudomonadota</taxon>
        <taxon>Gammaproteobacteria</taxon>
        <taxon>Vibrionales</taxon>
        <taxon>Vibrionaceae</taxon>
        <taxon>Photobacterium</taxon>
    </lineage>
</organism>
<dbReference type="EMBL" id="PYMA01000015">
    <property type="protein sequence ID" value="PSW17252.1"/>
    <property type="molecule type" value="Genomic_DNA"/>
</dbReference>
<dbReference type="OrthoDB" id="529208at2"/>
<dbReference type="SUPFAM" id="SSF53335">
    <property type="entry name" value="S-adenosyl-L-methionine-dependent methyltransferases"/>
    <property type="match status" value="1"/>
</dbReference>
<accession>A0A2T3NNG0</accession>
<evidence type="ECO:0000313" key="3">
    <source>
        <dbReference type="Proteomes" id="UP000241771"/>
    </source>
</evidence>
<comment type="caution">
    <text evidence="2">The sequence shown here is derived from an EMBL/GenBank/DDBJ whole genome shotgun (WGS) entry which is preliminary data.</text>
</comment>
<reference evidence="2 3" key="1">
    <citation type="submission" date="2018-01" db="EMBL/GenBank/DDBJ databases">
        <title>Whole genome sequencing of Histamine producing bacteria.</title>
        <authorList>
            <person name="Butler K."/>
        </authorList>
    </citation>
    <scope>NUCLEOTIDE SEQUENCE [LARGE SCALE GENOMIC DNA]</scope>
    <source>
        <strain evidence="2 3">DSM 100436</strain>
    </source>
</reference>
<dbReference type="Proteomes" id="UP000241771">
    <property type="component" value="Unassembled WGS sequence"/>
</dbReference>
<dbReference type="InterPro" id="IPR029063">
    <property type="entry name" value="SAM-dependent_MTases_sf"/>
</dbReference>
<evidence type="ECO:0000259" key="1">
    <source>
        <dbReference type="Pfam" id="PF13649"/>
    </source>
</evidence>
<dbReference type="AlphaFoldDB" id="A0A2T3NNG0"/>
<name>A0A2T3NNG0_9GAMM</name>
<dbReference type="InterPro" id="IPR050447">
    <property type="entry name" value="Erg6_SMT_methyltransf"/>
</dbReference>
<dbReference type="GO" id="GO:0008168">
    <property type="term" value="F:methyltransferase activity"/>
    <property type="evidence" value="ECO:0007669"/>
    <property type="project" value="UniProtKB-KW"/>
</dbReference>
<keyword evidence="3" id="KW-1185">Reference proteome</keyword>